<dbReference type="Pfam" id="PF16355">
    <property type="entry name" value="DUF4982"/>
    <property type="match status" value="1"/>
</dbReference>
<dbReference type="GO" id="GO:0004553">
    <property type="term" value="F:hydrolase activity, hydrolyzing O-glycosyl compounds"/>
    <property type="evidence" value="ECO:0007669"/>
    <property type="project" value="InterPro"/>
</dbReference>
<dbReference type="InterPro" id="IPR006102">
    <property type="entry name" value="Ig-like_GH2"/>
</dbReference>
<dbReference type="Pfam" id="PF18565">
    <property type="entry name" value="Glyco_hydro2_C5"/>
    <property type="match status" value="1"/>
</dbReference>
<dbReference type="InterPro" id="IPR006103">
    <property type="entry name" value="Glyco_hydro_2_cat"/>
</dbReference>
<dbReference type="Proteomes" id="UP000004968">
    <property type="component" value="Unassembled WGS sequence"/>
</dbReference>
<name>D3AE04_9FIRM</name>
<dbReference type="AlphaFoldDB" id="D3AE04"/>
<proteinExistence type="inferred from homology"/>
<evidence type="ECO:0000313" key="9">
    <source>
        <dbReference type="Proteomes" id="UP000004968"/>
    </source>
</evidence>
<dbReference type="Pfam" id="PF02836">
    <property type="entry name" value="Glyco_hydro_2_C"/>
    <property type="match status" value="1"/>
</dbReference>
<keyword evidence="2 8" id="KW-0378">Hydrolase</keyword>
<feature type="domain" description="Glycoside hydrolase family 2" evidence="7">
    <location>
        <begin position="725"/>
        <end position="819"/>
    </location>
</feature>
<evidence type="ECO:0000256" key="2">
    <source>
        <dbReference type="ARBA" id="ARBA00022801"/>
    </source>
</evidence>
<comment type="similarity">
    <text evidence="1">Belongs to the glycosyl hydrolase 2 family.</text>
</comment>
<comment type="caution">
    <text evidence="8">The sequence shown here is derived from an EMBL/GenBank/DDBJ whole genome shotgun (WGS) entry which is preliminary data.</text>
</comment>
<dbReference type="InterPro" id="IPR006101">
    <property type="entry name" value="Glyco_hydro_2"/>
</dbReference>
<protein>
    <submittedName>
        <fullName evidence="8">Glycosyl hydrolase family 2, sugar binding domain protein</fullName>
    </submittedName>
</protein>
<dbReference type="EMBL" id="ACIO01000138">
    <property type="protein sequence ID" value="EFC99960.1"/>
    <property type="molecule type" value="Genomic_DNA"/>
</dbReference>
<dbReference type="InterPro" id="IPR051913">
    <property type="entry name" value="GH2_Domain-Containing"/>
</dbReference>
<dbReference type="InterPro" id="IPR036156">
    <property type="entry name" value="Beta-gal/glucu_dom_sf"/>
</dbReference>
<dbReference type="SUPFAM" id="SSF49785">
    <property type="entry name" value="Galactose-binding domain-like"/>
    <property type="match status" value="1"/>
</dbReference>
<dbReference type="GO" id="GO:0005975">
    <property type="term" value="P:carbohydrate metabolic process"/>
    <property type="evidence" value="ECO:0007669"/>
    <property type="project" value="InterPro"/>
</dbReference>
<organism evidence="8 9">
    <name type="scientific">Hungatella hathewayi DSM 13479</name>
    <dbReference type="NCBI Taxonomy" id="566550"/>
    <lineage>
        <taxon>Bacteria</taxon>
        <taxon>Bacillati</taxon>
        <taxon>Bacillota</taxon>
        <taxon>Clostridia</taxon>
        <taxon>Lachnospirales</taxon>
        <taxon>Lachnospiraceae</taxon>
        <taxon>Hungatella</taxon>
    </lineage>
</organism>
<dbReference type="Gene3D" id="2.60.40.10">
    <property type="entry name" value="Immunoglobulins"/>
    <property type="match status" value="3"/>
</dbReference>
<dbReference type="InterPro" id="IPR032311">
    <property type="entry name" value="DUF4982"/>
</dbReference>
<dbReference type="SUPFAM" id="SSF49303">
    <property type="entry name" value="beta-Galactosidase/glucuronidase domain"/>
    <property type="match status" value="1"/>
</dbReference>
<dbReference type="Pfam" id="PF00703">
    <property type="entry name" value="Glyco_hydro_2"/>
    <property type="match status" value="1"/>
</dbReference>
<dbReference type="InterPro" id="IPR017853">
    <property type="entry name" value="GH"/>
</dbReference>
<dbReference type="PRINTS" id="PR00132">
    <property type="entry name" value="GLHYDRLASE2"/>
</dbReference>
<feature type="domain" description="DUF4982" evidence="6">
    <location>
        <begin position="656"/>
        <end position="711"/>
    </location>
</feature>
<feature type="domain" description="Glycoside hydrolase family 2 catalytic" evidence="5">
    <location>
        <begin position="315"/>
        <end position="465"/>
    </location>
</feature>
<accession>D3AE04</accession>
<sequence>MGVTVSLNQRKKGGNILERFECNRDWSFYESNESLSFVYEKPVPKQIHLPHDFIITKPRSADAAGGALNGYFGEGQGVYKKELAFPESLKNKTVILDLDGAYMNTEVILNGELLGMHPYGYTPYQVDLTPALNFDGSKNELKIITQSRQPSSRWYTGGGLYRGAALWIGGSIYLKPWDTFISVTEEGDGKTVIHFDVTVTSRETEERELVVLCEVLDEQGGSVENQPLPGKKQLGNGWSEEDSRIKAARSVTAVVPALGKAVCKIEAEISSPHRWDIHDPYLYTCRITVMDSAGHTLDTEKQSFGIRTISVDTEQGFRLNGKAIKLKGGCIHHDNGLLGACAYPRAEERKIRLLREAGYNAVRISHHPPSLAMLEACDRLGMLLLDECFDVWRMGKRPMDYHLYFEDWWERDMEWMVKRDRNHPCVILYSTGNEIGERDGRNDGAKWSRRLSSKVKSLDSTRPVMAAICNIFEPGREPGTNFDANVKTDARDIWGEKTREYAAPLDITGYNYLPGRYEKDHESFPERVMAGTESHSFTTWDYWKKTKACPWVIGDFIWAAIDYLGEAGVGRVYWKKENETFSFMGPYPWRTSWQSDIMMTGSRRPQSYYRELMWGHTNETYLFTTHPNHYGDEYYGTGWHWPDVHADWSFGEEYTGRMVSVLAYGPGTEAEFRLNGKVMGVINYEKLTAAIDIPYTPGILEAVSYRNGKEISRAVLRTVGKEAVIDLKPEVPEILANGCDPGYIQIRIQDENGTAYPEDERLLTAELSDHAELIAIGSGSPCTEDQIGAHSCHAFLGEALLIIKAHRPGIITVAVYDENGNRGTCTMEAK</sequence>
<reference evidence="8 9" key="1">
    <citation type="submission" date="2010-01" db="EMBL/GenBank/DDBJ databases">
        <authorList>
            <person name="Weinstock G."/>
            <person name="Sodergren E."/>
            <person name="Clifton S."/>
            <person name="Fulton L."/>
            <person name="Fulton B."/>
            <person name="Courtney L."/>
            <person name="Fronick C."/>
            <person name="Harrison M."/>
            <person name="Strong C."/>
            <person name="Farmer C."/>
            <person name="Delahaunty K."/>
            <person name="Markovic C."/>
            <person name="Hall O."/>
            <person name="Minx P."/>
            <person name="Tomlinson C."/>
            <person name="Mitreva M."/>
            <person name="Nelson J."/>
            <person name="Hou S."/>
            <person name="Wollam A."/>
            <person name="Pepin K.H."/>
            <person name="Johnson M."/>
            <person name="Bhonagiri V."/>
            <person name="Nash W.E."/>
            <person name="Warren W."/>
            <person name="Chinwalla A."/>
            <person name="Mardis E.R."/>
            <person name="Wilson R.K."/>
        </authorList>
    </citation>
    <scope>NUCLEOTIDE SEQUENCE [LARGE SCALE GENOMIC DNA]</scope>
    <source>
        <strain evidence="8 9">DSM 13479</strain>
    </source>
</reference>
<evidence type="ECO:0000259" key="5">
    <source>
        <dbReference type="Pfam" id="PF02836"/>
    </source>
</evidence>
<dbReference type="InterPro" id="IPR013783">
    <property type="entry name" value="Ig-like_fold"/>
</dbReference>
<dbReference type="InterPro" id="IPR040605">
    <property type="entry name" value="Glyco_hydro2_dom5"/>
</dbReference>
<evidence type="ECO:0000259" key="4">
    <source>
        <dbReference type="Pfam" id="PF00703"/>
    </source>
</evidence>
<dbReference type="PANTHER" id="PTHR42732">
    <property type="entry name" value="BETA-GALACTOSIDASE"/>
    <property type="match status" value="1"/>
</dbReference>
<evidence type="ECO:0000256" key="3">
    <source>
        <dbReference type="ARBA" id="ARBA00023295"/>
    </source>
</evidence>
<keyword evidence="3" id="KW-0326">Glycosidase</keyword>
<dbReference type="Gene3D" id="2.60.120.260">
    <property type="entry name" value="Galactose-binding domain-like"/>
    <property type="match status" value="1"/>
</dbReference>
<evidence type="ECO:0000256" key="1">
    <source>
        <dbReference type="ARBA" id="ARBA00007401"/>
    </source>
</evidence>
<evidence type="ECO:0000259" key="7">
    <source>
        <dbReference type="Pfam" id="PF18565"/>
    </source>
</evidence>
<gene>
    <name evidence="8" type="ORF">CLOSTHATH_01833</name>
</gene>
<dbReference type="HOGENOM" id="CLU_006501_0_1_9"/>
<dbReference type="Gene3D" id="3.20.20.80">
    <property type="entry name" value="Glycosidases"/>
    <property type="match status" value="1"/>
</dbReference>
<dbReference type="SUPFAM" id="SSF51445">
    <property type="entry name" value="(Trans)glycosidases"/>
    <property type="match status" value="1"/>
</dbReference>
<feature type="domain" description="Glycoside hydrolase family 2 immunoglobulin-like beta-sandwich" evidence="4">
    <location>
        <begin position="179"/>
        <end position="307"/>
    </location>
</feature>
<evidence type="ECO:0000313" key="8">
    <source>
        <dbReference type="EMBL" id="EFC99960.1"/>
    </source>
</evidence>
<dbReference type="InterPro" id="IPR008979">
    <property type="entry name" value="Galactose-bd-like_sf"/>
</dbReference>
<dbReference type="PANTHER" id="PTHR42732:SF1">
    <property type="entry name" value="BETA-MANNOSIDASE"/>
    <property type="match status" value="1"/>
</dbReference>
<evidence type="ECO:0000259" key="6">
    <source>
        <dbReference type="Pfam" id="PF16355"/>
    </source>
</evidence>